<feature type="region of interest" description="Disordered" evidence="1">
    <location>
        <begin position="1"/>
        <end position="24"/>
    </location>
</feature>
<dbReference type="Proteomes" id="UP000076154">
    <property type="component" value="Unassembled WGS sequence"/>
</dbReference>
<proteinExistence type="predicted"/>
<sequence length="148" mass="16206">MPVEPMRSTPSVQHPPRPAPIKDKTRELVTWGFSNSANYPIPGGLEGTTRVLGLANPEDSYEPLPGMAPPVPMSELEVESLTTPQVASPKAKETKTATKGGYHDPSNESDFGELSSVVEEEHMDQEVSETPQQCREHHAHNMKVHEGK</sequence>
<evidence type="ECO:0000313" key="3">
    <source>
        <dbReference type="Proteomes" id="UP000076154"/>
    </source>
</evidence>
<keyword evidence="3" id="KW-1185">Reference proteome</keyword>
<feature type="compositionally biased region" description="Basic and acidic residues" evidence="1">
    <location>
        <begin position="90"/>
        <end position="106"/>
    </location>
</feature>
<dbReference type="EMBL" id="LUEZ02000113">
    <property type="protein sequence ID" value="RDB17116.1"/>
    <property type="molecule type" value="Genomic_DNA"/>
</dbReference>
<reference evidence="2" key="1">
    <citation type="submission" date="2018-04" db="EMBL/GenBank/DDBJ databases">
        <title>Whole genome sequencing of Hypsizygus marmoreus.</title>
        <authorList>
            <person name="Choi I.-G."/>
            <person name="Min B."/>
            <person name="Kim J.-G."/>
            <person name="Kim S."/>
            <person name="Oh Y.-L."/>
            <person name="Kong W.-S."/>
            <person name="Park H."/>
            <person name="Jeong J."/>
            <person name="Song E.-S."/>
        </authorList>
    </citation>
    <scope>NUCLEOTIDE SEQUENCE [LARGE SCALE GENOMIC DNA]</scope>
    <source>
        <strain evidence="2">51987-8</strain>
    </source>
</reference>
<name>A0A369JE35_HYPMA</name>
<evidence type="ECO:0000256" key="1">
    <source>
        <dbReference type="SAM" id="MobiDB-lite"/>
    </source>
</evidence>
<accession>A0A369JE35</accession>
<comment type="caution">
    <text evidence="2">The sequence shown here is derived from an EMBL/GenBank/DDBJ whole genome shotgun (WGS) entry which is preliminary data.</text>
</comment>
<evidence type="ECO:0000313" key="2">
    <source>
        <dbReference type="EMBL" id="RDB17116.1"/>
    </source>
</evidence>
<dbReference type="AlphaFoldDB" id="A0A369JE35"/>
<dbReference type="InParanoid" id="A0A369JE35"/>
<protein>
    <submittedName>
        <fullName evidence="2">Uncharacterized protein</fullName>
    </submittedName>
</protein>
<feature type="region of interest" description="Disordered" evidence="1">
    <location>
        <begin position="80"/>
        <end position="148"/>
    </location>
</feature>
<gene>
    <name evidence="2" type="ORF">Hypma_001670</name>
</gene>
<organism evidence="2 3">
    <name type="scientific">Hypsizygus marmoreus</name>
    <name type="common">White beech mushroom</name>
    <name type="synonym">Agaricus marmoreus</name>
    <dbReference type="NCBI Taxonomy" id="39966"/>
    <lineage>
        <taxon>Eukaryota</taxon>
        <taxon>Fungi</taxon>
        <taxon>Dikarya</taxon>
        <taxon>Basidiomycota</taxon>
        <taxon>Agaricomycotina</taxon>
        <taxon>Agaricomycetes</taxon>
        <taxon>Agaricomycetidae</taxon>
        <taxon>Agaricales</taxon>
        <taxon>Tricholomatineae</taxon>
        <taxon>Lyophyllaceae</taxon>
        <taxon>Hypsizygus</taxon>
    </lineage>
</organism>